<dbReference type="Gene3D" id="3.80.10.10">
    <property type="entry name" value="Ribonuclease Inhibitor"/>
    <property type="match status" value="1"/>
</dbReference>
<gene>
    <name evidence="4" type="ORF">BXZ70DRAFT_1005200</name>
</gene>
<keyword evidence="5" id="KW-1185">Reference proteome</keyword>
<evidence type="ECO:0000259" key="3">
    <source>
        <dbReference type="Pfam" id="PF12937"/>
    </source>
</evidence>
<dbReference type="AlphaFoldDB" id="A0A8K0UVL5"/>
<feature type="coiled-coil region" evidence="1">
    <location>
        <begin position="86"/>
        <end position="120"/>
    </location>
</feature>
<name>A0A8K0UVL5_9AGAR</name>
<dbReference type="InterPro" id="IPR032675">
    <property type="entry name" value="LRR_dom_sf"/>
</dbReference>
<evidence type="ECO:0000313" key="5">
    <source>
        <dbReference type="Proteomes" id="UP000813824"/>
    </source>
</evidence>
<feature type="region of interest" description="Disordered" evidence="2">
    <location>
        <begin position="1"/>
        <end position="46"/>
    </location>
</feature>
<evidence type="ECO:0000256" key="2">
    <source>
        <dbReference type="SAM" id="MobiDB-lite"/>
    </source>
</evidence>
<feature type="compositionally biased region" description="Acidic residues" evidence="2">
    <location>
        <begin position="30"/>
        <end position="40"/>
    </location>
</feature>
<comment type="caution">
    <text evidence="4">The sequence shown here is derived from an EMBL/GenBank/DDBJ whole genome shotgun (WGS) entry which is preliminary data.</text>
</comment>
<dbReference type="OrthoDB" id="8048523at2759"/>
<evidence type="ECO:0000256" key="1">
    <source>
        <dbReference type="SAM" id="Coils"/>
    </source>
</evidence>
<sequence>MSSIPLVAPAARPPPTFTWTFDQGNSPPPYDDDSDSSPDDAAEKKEACGGFYCGPASLFSQGQPLRIPTADPTRNGPRKSTGNLSIPHLREALNSLESKMATLLSERDEIESRLEQAVRLQSPVHRLPNELLASIFIIGVFNVEEDASLILNALMLVCRHWKEVILSTPILWSRIVAGTRHSLDKARRKLERSQSVPLDVLIDFSPRMEHGTVTTESIMNTMDLLSSSIWRWKSFRLTIPNRPQAHAALSRCREDAPLLETLSIHILHSMQEDHYSHAPLPLFSGHIPRLSSCSITSFNFGWDQKLLTGLRVLKLGGYWNGFSPSVDIIVRILRACPKLEEFALRNMSDVDSDRCVTTETNADGSAKVVRAGDAKMIHLPRLTSLSFYYAGITRTQAIMSLLSLPALEKVELSFLDDVSPVIEHLRRQSFTSLPLRQLRIESSFFSELKLVRLLQRLPSLTALELVDVEDATPHLFKSMSAPAGTSTWVCPKLTTLILEGCTSFDWDCLRSFVESRLPAHSRAYPTQQRTSVSSASQQAFLTPEQFHASALTTSSASAFAARVHILAHTPVVPQARPGAVWPQRLNSIDLVRCHQITKEMVQWLRMYVSEVKCETAKNVWG</sequence>
<dbReference type="Gene3D" id="1.20.1280.50">
    <property type="match status" value="1"/>
</dbReference>
<protein>
    <recommendedName>
        <fullName evidence="3">F-box domain-containing protein</fullName>
    </recommendedName>
</protein>
<dbReference type="SUPFAM" id="SSF52047">
    <property type="entry name" value="RNI-like"/>
    <property type="match status" value="1"/>
</dbReference>
<accession>A0A8K0UVL5</accession>
<proteinExistence type="predicted"/>
<dbReference type="InterPro" id="IPR001810">
    <property type="entry name" value="F-box_dom"/>
</dbReference>
<feature type="region of interest" description="Disordered" evidence="2">
    <location>
        <begin position="62"/>
        <end position="84"/>
    </location>
</feature>
<reference evidence="4" key="1">
    <citation type="journal article" date="2021" name="New Phytol.">
        <title>Evolutionary innovations through gain and loss of genes in the ectomycorrhizal Boletales.</title>
        <authorList>
            <person name="Wu G."/>
            <person name="Miyauchi S."/>
            <person name="Morin E."/>
            <person name="Kuo A."/>
            <person name="Drula E."/>
            <person name="Varga T."/>
            <person name="Kohler A."/>
            <person name="Feng B."/>
            <person name="Cao Y."/>
            <person name="Lipzen A."/>
            <person name="Daum C."/>
            <person name="Hundley H."/>
            <person name="Pangilinan J."/>
            <person name="Johnson J."/>
            <person name="Barry K."/>
            <person name="LaButti K."/>
            <person name="Ng V."/>
            <person name="Ahrendt S."/>
            <person name="Min B."/>
            <person name="Choi I.G."/>
            <person name="Park H."/>
            <person name="Plett J.M."/>
            <person name="Magnuson J."/>
            <person name="Spatafora J.W."/>
            <person name="Nagy L.G."/>
            <person name="Henrissat B."/>
            <person name="Grigoriev I.V."/>
            <person name="Yang Z.L."/>
            <person name="Xu J."/>
            <person name="Martin F.M."/>
        </authorList>
    </citation>
    <scope>NUCLEOTIDE SEQUENCE</scope>
    <source>
        <strain evidence="4">KKN 215</strain>
    </source>
</reference>
<dbReference type="PANTHER" id="PTHR38926:SF72">
    <property type="entry name" value="IM:7136021-RELATED"/>
    <property type="match status" value="1"/>
</dbReference>
<dbReference type="Proteomes" id="UP000813824">
    <property type="component" value="Unassembled WGS sequence"/>
</dbReference>
<dbReference type="Pfam" id="PF12937">
    <property type="entry name" value="F-box-like"/>
    <property type="match status" value="1"/>
</dbReference>
<organism evidence="4 5">
    <name type="scientific">Cristinia sonorae</name>
    <dbReference type="NCBI Taxonomy" id="1940300"/>
    <lineage>
        <taxon>Eukaryota</taxon>
        <taxon>Fungi</taxon>
        <taxon>Dikarya</taxon>
        <taxon>Basidiomycota</taxon>
        <taxon>Agaricomycotina</taxon>
        <taxon>Agaricomycetes</taxon>
        <taxon>Agaricomycetidae</taxon>
        <taxon>Agaricales</taxon>
        <taxon>Pleurotineae</taxon>
        <taxon>Stephanosporaceae</taxon>
        <taxon>Cristinia</taxon>
    </lineage>
</organism>
<dbReference type="PANTHER" id="PTHR38926">
    <property type="entry name" value="F-BOX DOMAIN CONTAINING PROTEIN, EXPRESSED"/>
    <property type="match status" value="1"/>
</dbReference>
<dbReference type="EMBL" id="JAEVFJ010000005">
    <property type="protein sequence ID" value="KAH8104690.1"/>
    <property type="molecule type" value="Genomic_DNA"/>
</dbReference>
<evidence type="ECO:0000313" key="4">
    <source>
        <dbReference type="EMBL" id="KAH8104690.1"/>
    </source>
</evidence>
<feature type="domain" description="F-box" evidence="3">
    <location>
        <begin position="125"/>
        <end position="176"/>
    </location>
</feature>
<keyword evidence="1" id="KW-0175">Coiled coil</keyword>